<dbReference type="GeneTree" id="ENSGT00940000154669"/>
<sequence length="215" mass="24128">MRKMGLTADDISTLRILEDLQSGGEGVNDKSIGSYKKQSEFTPNITAYSHIDAFVNLVTTKIEKIKTKNPAGNLNPDLIKALDELRSCDSIEIKPADKGGNVVLMDKTDYKNMVLDLLMDKNSYEILKRDPTLCYLDTLRVLLEEGKYEGIISKQDFTFMYNQHPTIATFYCLPKIQKQTKKMRARPIVSGNGSLTENVSKFVDLCLAPIVLTLP</sequence>
<dbReference type="AlphaFoldDB" id="A0A803J6A3"/>
<dbReference type="InParanoid" id="A0A803J6A3"/>
<organism evidence="1">
    <name type="scientific">Xenopus tropicalis</name>
    <name type="common">Western clawed frog</name>
    <name type="synonym">Silurana tropicalis</name>
    <dbReference type="NCBI Taxonomy" id="8364"/>
    <lineage>
        <taxon>Eukaryota</taxon>
        <taxon>Metazoa</taxon>
        <taxon>Chordata</taxon>
        <taxon>Craniata</taxon>
        <taxon>Vertebrata</taxon>
        <taxon>Euteleostomi</taxon>
        <taxon>Amphibia</taxon>
        <taxon>Batrachia</taxon>
        <taxon>Anura</taxon>
        <taxon>Pipoidea</taxon>
        <taxon>Pipidae</taxon>
        <taxon>Xenopodinae</taxon>
        <taxon>Xenopus</taxon>
        <taxon>Silurana</taxon>
    </lineage>
</organism>
<name>A0A803J6A3_XENTR</name>
<proteinExistence type="predicted"/>
<accession>A0A803J6A3</accession>
<reference evidence="1" key="2">
    <citation type="submission" date="2021-03" db="UniProtKB">
        <authorList>
            <consortium name="Ensembl"/>
        </authorList>
    </citation>
    <scope>IDENTIFICATION</scope>
</reference>
<dbReference type="PANTHER" id="PTHR21301:SF10">
    <property type="entry name" value="REVERSE TRANSCRIPTASE DOMAIN-CONTAINING PROTEIN"/>
    <property type="match status" value="1"/>
</dbReference>
<evidence type="ECO:0000313" key="1">
    <source>
        <dbReference type="Ensembl" id="ENSXETP00000103360"/>
    </source>
</evidence>
<dbReference type="PANTHER" id="PTHR21301">
    <property type="entry name" value="REVERSE TRANSCRIPTASE"/>
    <property type="match status" value="1"/>
</dbReference>
<reference evidence="1" key="1">
    <citation type="journal article" date="2010" name="Science">
        <title>The genome of the Western clawed frog Xenopus tropicalis.</title>
        <authorList>
            <person name="Hellsten U."/>
            <person name="Harland R.M."/>
            <person name="Gilchrist M.J."/>
            <person name="Hendrix D."/>
            <person name="Jurka J."/>
            <person name="Kapitonov V."/>
            <person name="Ovcharenko I."/>
            <person name="Putnam N.H."/>
            <person name="Shu S."/>
            <person name="Taher L."/>
            <person name="Blitz I.L."/>
            <person name="Blumberg B."/>
            <person name="Dichmann D.S."/>
            <person name="Dubchak I."/>
            <person name="Amaya E."/>
            <person name="Detter J.C."/>
            <person name="Fletcher R."/>
            <person name="Gerhard D.S."/>
            <person name="Goodstein D."/>
            <person name="Graves T."/>
            <person name="Grigoriev I.V."/>
            <person name="Grimwood J."/>
            <person name="Kawashima T."/>
            <person name="Lindquist E."/>
            <person name="Lucas S.M."/>
            <person name="Mead P.E."/>
            <person name="Mitros T."/>
            <person name="Ogino H."/>
            <person name="Ohta Y."/>
            <person name="Poliakov A.V."/>
            <person name="Pollet N."/>
            <person name="Robert J."/>
            <person name="Salamov A."/>
            <person name="Sater A.K."/>
            <person name="Schmutz J."/>
            <person name="Terry A."/>
            <person name="Vize P.D."/>
            <person name="Warren W.C."/>
            <person name="Wells D."/>
            <person name="Wills A."/>
            <person name="Wilson R.K."/>
            <person name="Zimmerman L.B."/>
            <person name="Zorn A.M."/>
            <person name="Grainger R."/>
            <person name="Grammer T."/>
            <person name="Khokha M.K."/>
            <person name="Richardson P.M."/>
            <person name="Rokhsar D.S."/>
        </authorList>
    </citation>
    <scope>NUCLEOTIDE SEQUENCE [LARGE SCALE GENOMIC DNA]</scope>
    <source>
        <strain evidence="1">Nigerian</strain>
    </source>
</reference>
<protein>
    <submittedName>
        <fullName evidence="1">Uncharacterized protein</fullName>
    </submittedName>
</protein>
<dbReference type="Ensembl" id="ENSXETT00000115778">
    <property type="protein sequence ID" value="ENSXETP00000103360"/>
    <property type="gene ID" value="ENSXETG00000043416"/>
</dbReference>